<dbReference type="AlphaFoldDB" id="A0A4R7PDU5"/>
<dbReference type="PANTHER" id="PTHR38774:SF1">
    <property type="entry name" value="CYTOPLASMIC PROTEIN"/>
    <property type="match status" value="1"/>
</dbReference>
<sequence length="161" mass="18417">MLVDVANHLCPCCGKPRSLAHLMDLYERNYKLMQRLVPELDLPFESAVSRSGSDFPLHLVLVERDRYTLTIRLTYEFVDENGTRRQPDILVRAYRDAGVAEALECSHRPPWQAQEEGDPKADAFLSGQWRRNLMLGKWLEYLLEHGHGFGLANRPRVAAAA</sequence>
<proteinExistence type="predicted"/>
<protein>
    <recommendedName>
        <fullName evidence="3">DUF1249 domain-containing protein</fullName>
    </recommendedName>
</protein>
<evidence type="ECO:0000313" key="1">
    <source>
        <dbReference type="EMBL" id="TDU32364.1"/>
    </source>
</evidence>
<evidence type="ECO:0000313" key="2">
    <source>
        <dbReference type="Proteomes" id="UP000295341"/>
    </source>
</evidence>
<dbReference type="Pfam" id="PF06853">
    <property type="entry name" value="DUF1249"/>
    <property type="match status" value="1"/>
</dbReference>
<dbReference type="InterPro" id="IPR009659">
    <property type="entry name" value="DUF1249"/>
</dbReference>
<accession>A0A4R7PDU5</accession>
<dbReference type="OrthoDB" id="9793663at2"/>
<dbReference type="RefSeq" id="WP_133880870.1">
    <property type="nucleotide sequence ID" value="NZ_MWIN01000001.1"/>
</dbReference>
<dbReference type="PANTHER" id="PTHR38774">
    <property type="entry name" value="CYTOPLASMIC PROTEIN-RELATED"/>
    <property type="match status" value="1"/>
</dbReference>
<gene>
    <name evidence="1" type="ORF">DFR24_1758</name>
</gene>
<reference evidence="1 2" key="1">
    <citation type="submission" date="2019-03" db="EMBL/GenBank/DDBJ databases">
        <title>Genomic Encyclopedia of Type Strains, Phase IV (KMG-IV): sequencing the most valuable type-strain genomes for metagenomic binning, comparative biology and taxonomic classification.</title>
        <authorList>
            <person name="Goeker M."/>
        </authorList>
    </citation>
    <scope>NUCLEOTIDE SEQUENCE [LARGE SCALE GENOMIC DNA]</scope>
    <source>
        <strain evidence="1 2">DSM 26377</strain>
    </source>
</reference>
<dbReference type="EMBL" id="SOBT01000008">
    <property type="protein sequence ID" value="TDU32364.1"/>
    <property type="molecule type" value="Genomic_DNA"/>
</dbReference>
<evidence type="ECO:0008006" key="3">
    <source>
        <dbReference type="Google" id="ProtNLM"/>
    </source>
</evidence>
<keyword evidence="2" id="KW-1185">Reference proteome</keyword>
<name>A0A4R7PDU5_9GAMM</name>
<organism evidence="1 2">
    <name type="scientific">Panacagrimonas perspica</name>
    <dbReference type="NCBI Taxonomy" id="381431"/>
    <lineage>
        <taxon>Bacteria</taxon>
        <taxon>Pseudomonadati</taxon>
        <taxon>Pseudomonadota</taxon>
        <taxon>Gammaproteobacteria</taxon>
        <taxon>Nevskiales</taxon>
        <taxon>Nevskiaceae</taxon>
        <taxon>Panacagrimonas</taxon>
    </lineage>
</organism>
<comment type="caution">
    <text evidence="1">The sequence shown here is derived from an EMBL/GenBank/DDBJ whole genome shotgun (WGS) entry which is preliminary data.</text>
</comment>
<dbReference type="Proteomes" id="UP000295341">
    <property type="component" value="Unassembled WGS sequence"/>
</dbReference>